<dbReference type="VEuPathDB" id="VectorBase:ISCW006023"/>
<dbReference type="HOGENOM" id="CLU_1157528_0_0_1"/>
<dbReference type="PANTHER" id="PTHR37984:SF15">
    <property type="entry name" value="INTEGRASE CATALYTIC DOMAIN-CONTAINING PROTEIN"/>
    <property type="match status" value="1"/>
</dbReference>
<dbReference type="InParanoid" id="B7PR65"/>
<protein>
    <submittedName>
        <fullName evidence="1 2">Polyprotein of retroviral origin, putative</fullName>
    </submittedName>
</protein>
<dbReference type="OrthoDB" id="422540at2759"/>
<name>B7PR65_IXOSC</name>
<dbReference type="EMBL" id="ABJB010983838">
    <property type="status" value="NOT_ANNOTATED_CDS"/>
    <property type="molecule type" value="Genomic_DNA"/>
</dbReference>
<dbReference type="Gene3D" id="3.30.420.10">
    <property type="entry name" value="Ribonuclease H-like superfamily/Ribonuclease H"/>
    <property type="match status" value="1"/>
</dbReference>
<dbReference type="PANTHER" id="PTHR37984">
    <property type="entry name" value="PROTEIN CBG26694"/>
    <property type="match status" value="1"/>
</dbReference>
<dbReference type="PaxDb" id="6945-B7PR65"/>
<dbReference type="VEuPathDB" id="VectorBase:ISCI006023"/>
<reference evidence="1 3" key="1">
    <citation type="submission" date="2008-03" db="EMBL/GenBank/DDBJ databases">
        <title>Annotation of Ixodes scapularis.</title>
        <authorList>
            <consortium name="Ixodes scapularis Genome Project Consortium"/>
            <person name="Caler E."/>
            <person name="Hannick L.I."/>
            <person name="Bidwell S."/>
            <person name="Joardar V."/>
            <person name="Thiagarajan M."/>
            <person name="Amedeo P."/>
            <person name="Galinsky K.J."/>
            <person name="Schobel S."/>
            <person name="Inman J."/>
            <person name="Hostetler J."/>
            <person name="Miller J."/>
            <person name="Hammond M."/>
            <person name="Megy K."/>
            <person name="Lawson D."/>
            <person name="Kodira C."/>
            <person name="Sutton G."/>
            <person name="Meyer J."/>
            <person name="Hill C.A."/>
            <person name="Birren B."/>
            <person name="Nene V."/>
            <person name="Collins F."/>
            <person name="Alarcon-Chaidez F."/>
            <person name="Wikel S."/>
            <person name="Strausberg R."/>
        </authorList>
    </citation>
    <scope>NUCLEOTIDE SEQUENCE [LARGE SCALE GENOMIC DNA]</scope>
    <source>
        <strain evidence="3">Wikel</strain>
        <strain evidence="1">Wikel colony</strain>
    </source>
</reference>
<dbReference type="STRING" id="6945.B7PR65"/>
<dbReference type="InterPro" id="IPR036397">
    <property type="entry name" value="RNaseH_sf"/>
</dbReference>
<dbReference type="SUPFAM" id="SSF53098">
    <property type="entry name" value="Ribonuclease H-like"/>
    <property type="match status" value="1"/>
</dbReference>
<reference evidence="2" key="2">
    <citation type="submission" date="2020-05" db="UniProtKB">
        <authorList>
            <consortium name="EnsemblMetazoa"/>
        </authorList>
    </citation>
    <scope>IDENTIFICATION</scope>
    <source>
        <strain evidence="2">wikel</strain>
    </source>
</reference>
<dbReference type="EMBL" id="DS770764">
    <property type="protein sequence ID" value="EEC09087.1"/>
    <property type="molecule type" value="Genomic_DNA"/>
</dbReference>
<dbReference type="Proteomes" id="UP000001555">
    <property type="component" value="Unassembled WGS sequence"/>
</dbReference>
<evidence type="ECO:0000313" key="3">
    <source>
        <dbReference type="Proteomes" id="UP000001555"/>
    </source>
</evidence>
<accession>B7PR65</accession>
<dbReference type="AlphaFoldDB" id="B7PR65"/>
<dbReference type="GO" id="GO:0003676">
    <property type="term" value="F:nucleic acid binding"/>
    <property type="evidence" value="ECO:0007669"/>
    <property type="project" value="InterPro"/>
</dbReference>
<dbReference type="InterPro" id="IPR050951">
    <property type="entry name" value="Retrovirus_Pol_polyprotein"/>
</dbReference>
<dbReference type="InterPro" id="IPR012337">
    <property type="entry name" value="RNaseH-like_sf"/>
</dbReference>
<sequence length="240" mass="28010">MANGLVERFNGTIKQMMKRMCQERPKDWDRYLPALLFAYREVPQASLKFSPFELLYGRKVRGPLAILKEIWSNESLKADLKTTYTHVLELRNKLEGTCELAHHCLEEAKGKYKKYYDKKTVTRQLRPGDLVLILLPSDHNKLIMQWKGPFEVSSRRNEVDYELDVGGRKKVFYVNILKKYEERLEYGMNRPSCGAATQDFSEKTLSERNTTEQSWKDAVVNEDLQDNGGHLDEHGHFTMT</sequence>
<evidence type="ECO:0000313" key="1">
    <source>
        <dbReference type="EMBL" id="EEC09087.1"/>
    </source>
</evidence>
<organism>
    <name type="scientific">Ixodes scapularis</name>
    <name type="common">Black-legged tick</name>
    <name type="synonym">Deer tick</name>
    <dbReference type="NCBI Taxonomy" id="6945"/>
    <lineage>
        <taxon>Eukaryota</taxon>
        <taxon>Metazoa</taxon>
        <taxon>Ecdysozoa</taxon>
        <taxon>Arthropoda</taxon>
        <taxon>Chelicerata</taxon>
        <taxon>Arachnida</taxon>
        <taxon>Acari</taxon>
        <taxon>Parasitiformes</taxon>
        <taxon>Ixodida</taxon>
        <taxon>Ixodoidea</taxon>
        <taxon>Ixodidae</taxon>
        <taxon>Ixodinae</taxon>
        <taxon>Ixodes</taxon>
    </lineage>
</organism>
<gene>
    <name evidence="1" type="ORF">IscW_ISCW006023</name>
</gene>
<proteinExistence type="predicted"/>
<keyword evidence="3" id="KW-1185">Reference proteome</keyword>
<dbReference type="EnsemblMetazoa" id="ISCW006023-RA">
    <property type="protein sequence ID" value="ISCW006023-PA"/>
    <property type="gene ID" value="ISCW006023"/>
</dbReference>
<dbReference type="VEuPathDB" id="VectorBase:ISCP_011986"/>
<evidence type="ECO:0000313" key="2">
    <source>
        <dbReference type="EnsemblMetazoa" id="ISCW006023-PA"/>
    </source>
</evidence>